<name>A0A329QMM9_9BACL</name>
<evidence type="ECO:0000313" key="1">
    <source>
        <dbReference type="EMBL" id="RAW13483.1"/>
    </source>
</evidence>
<accession>A0A329QMM9</accession>
<dbReference type="Pfam" id="PF20140">
    <property type="entry name" value="DUF6530"/>
    <property type="match status" value="1"/>
</dbReference>
<sequence>MKEAVAPEHKPVVVAEHYEKVDGRLASNLDVKGLSLGLTQWGDRGKVNISAKAWENTGEKCSMQSEELPLHRVLDLSILICRSLEYFQEAYRHEHLYDPQEPVIDRIALQGSAMTVGVCIDDESINENIQLFSQALQDNDEMNSERLRALAKILKDMGY</sequence>
<dbReference type="Proteomes" id="UP000250642">
    <property type="component" value="Unassembled WGS sequence"/>
</dbReference>
<evidence type="ECO:0000313" key="2">
    <source>
        <dbReference type="Proteomes" id="UP000250642"/>
    </source>
</evidence>
<gene>
    <name evidence="1" type="ORF">DC345_19215</name>
</gene>
<comment type="caution">
    <text evidence="1">The sequence shown here is derived from an EMBL/GenBank/DDBJ whole genome shotgun (WGS) entry which is preliminary data.</text>
</comment>
<dbReference type="InterPro" id="IPR045352">
    <property type="entry name" value="DUF6530"/>
</dbReference>
<proteinExistence type="predicted"/>
<protein>
    <submittedName>
        <fullName evidence="1">Uncharacterized protein</fullName>
    </submittedName>
</protein>
<dbReference type="AlphaFoldDB" id="A0A329QMM9"/>
<reference evidence="1 2" key="1">
    <citation type="submission" date="2018-04" db="EMBL/GenBank/DDBJ databases">
        <title>Paenibacillus taichungensis Genome sequencing and assembly.</title>
        <authorList>
            <person name="Xu J."/>
            <person name="Rensing C."/>
            <person name="Mazhar H.S."/>
        </authorList>
    </citation>
    <scope>NUCLEOTIDE SEQUENCE [LARGE SCALE GENOMIC DNA]</scope>
    <source>
        <strain evidence="1 2">NC1</strain>
    </source>
</reference>
<dbReference type="RefSeq" id="WP_113054434.1">
    <property type="nucleotide sequence ID" value="NZ_QEVW01000012.1"/>
</dbReference>
<dbReference type="EMBL" id="QEVW01000012">
    <property type="protein sequence ID" value="RAW13483.1"/>
    <property type="molecule type" value="Genomic_DNA"/>
</dbReference>
<organism evidence="1 2">
    <name type="scientific">Paenibacillus taichungensis</name>
    <dbReference type="NCBI Taxonomy" id="484184"/>
    <lineage>
        <taxon>Bacteria</taxon>
        <taxon>Bacillati</taxon>
        <taxon>Bacillota</taxon>
        <taxon>Bacilli</taxon>
        <taxon>Bacillales</taxon>
        <taxon>Paenibacillaceae</taxon>
        <taxon>Paenibacillus</taxon>
    </lineage>
</organism>